<comment type="caution">
    <text evidence="2">The sequence shown here is derived from an EMBL/GenBank/DDBJ whole genome shotgun (WGS) entry which is preliminary data.</text>
</comment>
<dbReference type="Proteomes" id="UP000324222">
    <property type="component" value="Unassembled WGS sequence"/>
</dbReference>
<organism evidence="2 3">
    <name type="scientific">Portunus trituberculatus</name>
    <name type="common">Swimming crab</name>
    <name type="synonym">Neptunus trituberculatus</name>
    <dbReference type="NCBI Taxonomy" id="210409"/>
    <lineage>
        <taxon>Eukaryota</taxon>
        <taxon>Metazoa</taxon>
        <taxon>Ecdysozoa</taxon>
        <taxon>Arthropoda</taxon>
        <taxon>Crustacea</taxon>
        <taxon>Multicrustacea</taxon>
        <taxon>Malacostraca</taxon>
        <taxon>Eumalacostraca</taxon>
        <taxon>Eucarida</taxon>
        <taxon>Decapoda</taxon>
        <taxon>Pleocyemata</taxon>
        <taxon>Brachyura</taxon>
        <taxon>Eubrachyura</taxon>
        <taxon>Portunoidea</taxon>
        <taxon>Portunidae</taxon>
        <taxon>Portuninae</taxon>
        <taxon>Portunus</taxon>
    </lineage>
</organism>
<evidence type="ECO:0000313" key="3">
    <source>
        <dbReference type="Proteomes" id="UP000324222"/>
    </source>
</evidence>
<dbReference type="EMBL" id="VSRR010000177">
    <property type="protein sequence ID" value="MPC11706.1"/>
    <property type="molecule type" value="Genomic_DNA"/>
</dbReference>
<gene>
    <name evidence="2" type="ORF">E2C01_004379</name>
</gene>
<feature type="compositionally biased region" description="Gly residues" evidence="1">
    <location>
        <begin position="1"/>
        <end position="11"/>
    </location>
</feature>
<keyword evidence="3" id="KW-1185">Reference proteome</keyword>
<evidence type="ECO:0000313" key="2">
    <source>
        <dbReference type="EMBL" id="MPC11706.1"/>
    </source>
</evidence>
<protein>
    <submittedName>
        <fullName evidence="2">Uncharacterized protein</fullName>
    </submittedName>
</protein>
<proteinExistence type="predicted"/>
<feature type="region of interest" description="Disordered" evidence="1">
    <location>
        <begin position="1"/>
        <end position="29"/>
    </location>
</feature>
<evidence type="ECO:0000256" key="1">
    <source>
        <dbReference type="SAM" id="MobiDB-lite"/>
    </source>
</evidence>
<sequence length="83" mass="9092">MSPRTGGGRSLGRGSLPLPPLKTRGRQRLGNSTWNTLLMGATLKQAKLLSWRTHFTWRPIVMLTYGPAGKEHPVLNTSPILAS</sequence>
<accession>A0A5B7CTW6</accession>
<name>A0A5B7CTW6_PORTR</name>
<dbReference type="AlphaFoldDB" id="A0A5B7CTW6"/>
<reference evidence="2 3" key="1">
    <citation type="submission" date="2019-05" db="EMBL/GenBank/DDBJ databases">
        <title>Another draft genome of Portunus trituberculatus and its Hox gene families provides insights of decapod evolution.</title>
        <authorList>
            <person name="Jeong J.-H."/>
            <person name="Song I."/>
            <person name="Kim S."/>
            <person name="Choi T."/>
            <person name="Kim D."/>
            <person name="Ryu S."/>
            <person name="Kim W."/>
        </authorList>
    </citation>
    <scope>NUCLEOTIDE SEQUENCE [LARGE SCALE GENOMIC DNA]</scope>
    <source>
        <tissue evidence="2">Muscle</tissue>
    </source>
</reference>